<dbReference type="OrthoDB" id="10618893at2759"/>
<name>A0A0D2KQ83_9CHLO</name>
<evidence type="ECO:0000256" key="1">
    <source>
        <dbReference type="SAM" id="MobiDB-lite"/>
    </source>
</evidence>
<proteinExistence type="predicted"/>
<organism evidence="2 3">
    <name type="scientific">Monoraphidium neglectum</name>
    <dbReference type="NCBI Taxonomy" id="145388"/>
    <lineage>
        <taxon>Eukaryota</taxon>
        <taxon>Viridiplantae</taxon>
        <taxon>Chlorophyta</taxon>
        <taxon>core chlorophytes</taxon>
        <taxon>Chlorophyceae</taxon>
        <taxon>CS clade</taxon>
        <taxon>Sphaeropleales</taxon>
        <taxon>Selenastraceae</taxon>
        <taxon>Monoraphidium</taxon>
    </lineage>
</organism>
<dbReference type="AlphaFoldDB" id="A0A0D2KQ83"/>
<dbReference type="RefSeq" id="XP_013896763.1">
    <property type="nucleotide sequence ID" value="XM_014041309.1"/>
</dbReference>
<dbReference type="EMBL" id="KK102447">
    <property type="protein sequence ID" value="KIY97743.1"/>
    <property type="molecule type" value="Genomic_DNA"/>
</dbReference>
<keyword evidence="3" id="KW-1185">Reference proteome</keyword>
<dbReference type="KEGG" id="mng:MNEG_10218"/>
<evidence type="ECO:0000313" key="2">
    <source>
        <dbReference type="EMBL" id="KIY97743.1"/>
    </source>
</evidence>
<dbReference type="Proteomes" id="UP000054498">
    <property type="component" value="Unassembled WGS sequence"/>
</dbReference>
<feature type="compositionally biased region" description="Gly residues" evidence="1">
    <location>
        <begin position="369"/>
        <end position="385"/>
    </location>
</feature>
<reference evidence="2 3" key="1">
    <citation type="journal article" date="2013" name="BMC Genomics">
        <title>Reconstruction of the lipid metabolism for the microalga Monoraphidium neglectum from its genome sequence reveals characteristics suitable for biofuel production.</title>
        <authorList>
            <person name="Bogen C."/>
            <person name="Al-Dilaimi A."/>
            <person name="Albersmeier A."/>
            <person name="Wichmann J."/>
            <person name="Grundmann M."/>
            <person name="Rupp O."/>
            <person name="Lauersen K.J."/>
            <person name="Blifernez-Klassen O."/>
            <person name="Kalinowski J."/>
            <person name="Goesmann A."/>
            <person name="Mussgnug J.H."/>
            <person name="Kruse O."/>
        </authorList>
    </citation>
    <scope>NUCLEOTIDE SEQUENCE [LARGE SCALE GENOMIC DNA]</scope>
    <source>
        <strain evidence="2 3">SAG 48.87</strain>
    </source>
</reference>
<sequence>MDGAARPPLSLLVVEAFAGTYPIANAAPALAEKGAARITGYVGIEWDKPSRAPRPEQIGLPHEDFLNFTGDPRGDVTDPRVHEAVIAFVRARVAASDAVVVAGGPPCQRYSTAASARSRFPRRYDAMEADQELLAAFDALGAAKTELAACGPSLGDLAAAGARVSTAAAAIEAAKRVSLDAHARAKVEAEQDAGGLCDADEVVRSYLWLYKAVEAEARAAGKPCYIVMENPYSNRYRGLWNRPFMKLNHLLHLPKAPAGGAESRESSFLAASSTAWLRCVWTNYCCYNAEAPKKDTIIFTNMPEDALAERRCSSRRTQHGLIPSSCKVGGGADHVTIKGTKGAQERAAWPREFALAVLEGCAAAARGGAAGSAGGRAPRPGGGENGTEASVGKLAEMTARLAVAPPEELPEPFDWHGIGSQPLLVTAEAAGTAGAALGGEEVPDAGDEGAGECVAARAAGQLWKEPCGCGDCAELLPGIAAPLGQIVAKPPAAPRAGRSRKPKARQAATAAALSRVPLPPGHPLAALIIIIFCHAG</sequence>
<feature type="region of interest" description="Disordered" evidence="1">
    <location>
        <begin position="369"/>
        <end position="388"/>
    </location>
</feature>
<dbReference type="GeneID" id="25727358"/>
<evidence type="ECO:0000313" key="3">
    <source>
        <dbReference type="Proteomes" id="UP000054498"/>
    </source>
</evidence>
<protein>
    <submittedName>
        <fullName evidence="2">Uncharacterized protein</fullName>
    </submittedName>
</protein>
<accession>A0A0D2KQ83</accession>
<gene>
    <name evidence="2" type="ORF">MNEG_10218</name>
</gene>